<dbReference type="InterPro" id="IPR003597">
    <property type="entry name" value="Ig_C1-set"/>
</dbReference>
<reference evidence="11" key="1">
    <citation type="submission" date="2013-03" db="EMBL/GenBank/DDBJ databases">
        <authorList>
            <person name="Jeffery W."/>
            <person name="Warren W."/>
            <person name="Wilson R.K."/>
        </authorList>
    </citation>
    <scope>NUCLEOTIDE SEQUENCE</scope>
    <source>
        <strain evidence="11">female</strain>
    </source>
</reference>
<keyword evidence="7" id="KW-0393">Immunoglobulin domain</keyword>
<dbReference type="AlphaFoldDB" id="W5KID6"/>
<dbReference type="SUPFAM" id="SSF48726">
    <property type="entry name" value="Immunoglobulin"/>
    <property type="match status" value="1"/>
</dbReference>
<comment type="subcellular location">
    <subcellularLocation>
        <location evidence="1">Secreted</location>
    </subcellularLocation>
</comment>
<feature type="domain" description="Ig-like" evidence="9">
    <location>
        <begin position="139"/>
        <end position="228"/>
    </location>
</feature>
<dbReference type="PROSITE" id="PS50835">
    <property type="entry name" value="IG_LIKE"/>
    <property type="match status" value="1"/>
</dbReference>
<dbReference type="InParanoid" id="W5KID6"/>
<dbReference type="PANTHER" id="PTHR19944:SF62">
    <property type="entry name" value="BETA-2-MICROGLOBULIN"/>
    <property type="match status" value="1"/>
</dbReference>
<dbReference type="SMART" id="SM00407">
    <property type="entry name" value="IGc1"/>
    <property type="match status" value="1"/>
</dbReference>
<evidence type="ECO:0000256" key="2">
    <source>
        <dbReference type="ARBA" id="ARBA00009564"/>
    </source>
</evidence>
<keyword evidence="5" id="KW-0964">Secreted</keyword>
<comment type="similarity">
    <text evidence="2">Belongs to the beta-2-microglobulin family.</text>
</comment>
<dbReference type="InterPro" id="IPR036179">
    <property type="entry name" value="Ig-like_dom_sf"/>
</dbReference>
<reference evidence="10" key="3">
    <citation type="submission" date="2025-08" db="UniProtKB">
        <authorList>
            <consortium name="Ensembl"/>
        </authorList>
    </citation>
    <scope>IDENTIFICATION</scope>
</reference>
<evidence type="ECO:0000259" key="9">
    <source>
        <dbReference type="PROSITE" id="PS50835"/>
    </source>
</evidence>
<sequence length="270" mass="30983">MLLSTGWRHLRKHQRNRTELWSANMSRLTFILTLLQVPAVLLWTDYQTVNIQAYTRIRSNGSVDQGVVVLVNDAIFAYFDSGNKTFVLRPSATMGFSVLGESDRTFCLYEVLHGFYRQKDYLSKLREKTGGTKPLLVRPSVNVYPQFPVTEGQANVLYCYATGFYPGDIEINFFLNGRPSAEDGIMSDLMYSEDWTYRVYKYMAITPRPGEEYSCEVKHSSMAEPKMSLWRPEFPAFTPGFSWIFGLIPGLVCGIIVSAVLFRRKLHFQL</sequence>
<evidence type="ECO:0000313" key="10">
    <source>
        <dbReference type="Ensembl" id="ENSAMXP00000007348.2"/>
    </source>
</evidence>
<dbReference type="InterPro" id="IPR050160">
    <property type="entry name" value="MHC/Immunoglobulin"/>
</dbReference>
<keyword evidence="8" id="KW-1133">Transmembrane helix</keyword>
<proteinExistence type="inferred from homology"/>
<dbReference type="STRING" id="7994.ENSAMXP00000007348"/>
<accession>W5KID6</accession>
<keyword evidence="11" id="KW-1185">Reference proteome</keyword>
<dbReference type="GeneTree" id="ENSGT00690000102227"/>
<dbReference type="Ensembl" id="ENSAMXT00000007348.2">
    <property type="protein sequence ID" value="ENSAMXP00000007348.2"/>
    <property type="gene ID" value="ENSAMXG00000007162.2"/>
</dbReference>
<evidence type="ECO:0000256" key="7">
    <source>
        <dbReference type="ARBA" id="ARBA00023319"/>
    </source>
</evidence>
<organism evidence="10 11">
    <name type="scientific">Astyanax mexicanus</name>
    <name type="common">Blind cave fish</name>
    <name type="synonym">Astyanax fasciatus mexicanus</name>
    <dbReference type="NCBI Taxonomy" id="7994"/>
    <lineage>
        <taxon>Eukaryota</taxon>
        <taxon>Metazoa</taxon>
        <taxon>Chordata</taxon>
        <taxon>Craniata</taxon>
        <taxon>Vertebrata</taxon>
        <taxon>Euteleostomi</taxon>
        <taxon>Actinopterygii</taxon>
        <taxon>Neopterygii</taxon>
        <taxon>Teleostei</taxon>
        <taxon>Ostariophysi</taxon>
        <taxon>Characiformes</taxon>
        <taxon>Characoidei</taxon>
        <taxon>Acestrorhamphidae</taxon>
        <taxon>Acestrorhamphinae</taxon>
        <taxon>Astyanax</taxon>
    </lineage>
</organism>
<evidence type="ECO:0000313" key="11">
    <source>
        <dbReference type="Proteomes" id="UP000018467"/>
    </source>
</evidence>
<dbReference type="Proteomes" id="UP000018467">
    <property type="component" value="Unassembled WGS sequence"/>
</dbReference>
<dbReference type="Bgee" id="ENSAMXG00000007162">
    <property type="expression patterns" value="Expressed in intestine and 1 other cell type or tissue"/>
</dbReference>
<dbReference type="Gene3D" id="2.60.40.10">
    <property type="entry name" value="Immunoglobulins"/>
    <property type="match status" value="1"/>
</dbReference>
<evidence type="ECO:0000256" key="3">
    <source>
        <dbReference type="ARBA" id="ARBA00018767"/>
    </source>
</evidence>
<evidence type="ECO:0000256" key="4">
    <source>
        <dbReference type="ARBA" id="ARBA00022451"/>
    </source>
</evidence>
<evidence type="ECO:0000256" key="6">
    <source>
        <dbReference type="ARBA" id="ARBA00022859"/>
    </source>
</evidence>
<dbReference type="InterPro" id="IPR007110">
    <property type="entry name" value="Ig-like_dom"/>
</dbReference>
<feature type="transmembrane region" description="Helical" evidence="8">
    <location>
        <begin position="241"/>
        <end position="262"/>
    </location>
</feature>
<dbReference type="InterPro" id="IPR003006">
    <property type="entry name" value="Ig/MHC_CS"/>
</dbReference>
<evidence type="ECO:0000256" key="8">
    <source>
        <dbReference type="SAM" id="Phobius"/>
    </source>
</evidence>
<dbReference type="GO" id="GO:0005576">
    <property type="term" value="C:extracellular region"/>
    <property type="evidence" value="ECO:0007669"/>
    <property type="project" value="UniProtKB-SubCell"/>
</dbReference>
<dbReference type="PROSITE" id="PS00290">
    <property type="entry name" value="IG_MHC"/>
    <property type="match status" value="1"/>
</dbReference>
<keyword evidence="8" id="KW-0812">Transmembrane</keyword>
<reference evidence="10" key="4">
    <citation type="submission" date="2025-09" db="UniProtKB">
        <authorList>
            <consortium name="Ensembl"/>
        </authorList>
    </citation>
    <scope>IDENTIFICATION</scope>
</reference>
<dbReference type="GO" id="GO:0042612">
    <property type="term" value="C:MHC class I protein complex"/>
    <property type="evidence" value="ECO:0007669"/>
    <property type="project" value="UniProtKB-KW"/>
</dbReference>
<protein>
    <recommendedName>
        <fullName evidence="3">Beta-2-microglobulin</fullName>
    </recommendedName>
</protein>
<dbReference type="PANTHER" id="PTHR19944">
    <property type="entry name" value="MHC CLASS II-RELATED"/>
    <property type="match status" value="1"/>
</dbReference>
<keyword evidence="6" id="KW-0391">Immunity</keyword>
<keyword evidence="4" id="KW-0490">MHC I</keyword>
<dbReference type="HOGENOM" id="CLU_1128727_0_0_1"/>
<evidence type="ECO:0000256" key="1">
    <source>
        <dbReference type="ARBA" id="ARBA00004613"/>
    </source>
</evidence>
<dbReference type="Pfam" id="PF07654">
    <property type="entry name" value="C1-set"/>
    <property type="match status" value="1"/>
</dbReference>
<reference evidence="11" key="2">
    <citation type="journal article" date="2014" name="Nat. Commun.">
        <title>The cavefish genome reveals candidate genes for eye loss.</title>
        <authorList>
            <person name="McGaugh S.E."/>
            <person name="Gross J.B."/>
            <person name="Aken B."/>
            <person name="Blin M."/>
            <person name="Borowsky R."/>
            <person name="Chalopin D."/>
            <person name="Hinaux H."/>
            <person name="Jeffery W.R."/>
            <person name="Keene A."/>
            <person name="Ma L."/>
            <person name="Minx P."/>
            <person name="Murphy D."/>
            <person name="O'Quin K.E."/>
            <person name="Retaux S."/>
            <person name="Rohner N."/>
            <person name="Searle S.M."/>
            <person name="Stahl B.A."/>
            <person name="Tabin C."/>
            <person name="Volff J.N."/>
            <person name="Yoshizawa M."/>
            <person name="Warren W.C."/>
        </authorList>
    </citation>
    <scope>NUCLEOTIDE SEQUENCE [LARGE SCALE GENOMIC DNA]</scope>
    <source>
        <strain evidence="11">female</strain>
    </source>
</reference>
<dbReference type="GO" id="GO:0002474">
    <property type="term" value="P:antigen processing and presentation of peptide antigen via MHC class I"/>
    <property type="evidence" value="ECO:0007669"/>
    <property type="project" value="UniProtKB-KW"/>
</dbReference>
<dbReference type="InterPro" id="IPR013783">
    <property type="entry name" value="Ig-like_fold"/>
</dbReference>
<name>W5KID6_ASTMX</name>
<keyword evidence="8" id="KW-0472">Membrane</keyword>
<evidence type="ECO:0000256" key="5">
    <source>
        <dbReference type="ARBA" id="ARBA00022525"/>
    </source>
</evidence>